<keyword evidence="1" id="KW-0378">Hydrolase</keyword>
<dbReference type="EC" id="3.4.21.-" evidence="1"/>
<dbReference type="Pfam" id="PF13365">
    <property type="entry name" value="Trypsin_2"/>
    <property type="match status" value="1"/>
</dbReference>
<gene>
    <name evidence="2" type="ORF">OTU49_002603</name>
</gene>
<reference evidence="2 3" key="1">
    <citation type="journal article" date="2024" name="BMC Genomics">
        <title>Genome assembly of redclaw crayfish (Cherax quadricarinatus) provides insights into its immune adaptation and hypoxia tolerance.</title>
        <authorList>
            <person name="Liu Z."/>
            <person name="Zheng J."/>
            <person name="Li H."/>
            <person name="Fang K."/>
            <person name="Wang S."/>
            <person name="He J."/>
            <person name="Zhou D."/>
            <person name="Weng S."/>
            <person name="Chi M."/>
            <person name="Gu Z."/>
            <person name="He J."/>
            <person name="Li F."/>
            <person name="Wang M."/>
        </authorList>
    </citation>
    <scope>NUCLEOTIDE SEQUENCE [LARGE SCALE GENOMIC DNA]</scope>
    <source>
        <strain evidence="2">ZL_2023a</strain>
    </source>
</reference>
<dbReference type="GO" id="GO:0004252">
    <property type="term" value="F:serine-type endopeptidase activity"/>
    <property type="evidence" value="ECO:0007669"/>
    <property type="project" value="InterPro"/>
</dbReference>
<comment type="function">
    <text evidence="1">Peroxisomal protease that mediates both the removal of the leader peptide from proteins containing a PTS2 target sequence and processes several PTS1-containing proteins. Catalyzes the processing of PTS1-proteins involved in the peroxisomal beta-oxidation of fatty acids.</text>
</comment>
<comment type="subcellular location">
    <subcellularLocation>
        <location evidence="1">Peroxisome</location>
    </subcellularLocation>
</comment>
<dbReference type="GO" id="GO:0016485">
    <property type="term" value="P:protein processing"/>
    <property type="evidence" value="ECO:0007669"/>
    <property type="project" value="InterPro"/>
</dbReference>
<protein>
    <recommendedName>
        <fullName evidence="1">Peroxisomal leader peptide-processing protease</fullName>
        <ecNumber evidence="1">3.4.21.-</ecNumber>
    </recommendedName>
</protein>
<dbReference type="InterPro" id="IPR043504">
    <property type="entry name" value="Peptidase_S1_PA_chymotrypsin"/>
</dbReference>
<dbReference type="Gene3D" id="2.40.10.10">
    <property type="entry name" value="Trypsin-like serine proteases"/>
    <property type="match status" value="2"/>
</dbReference>
<dbReference type="InterPro" id="IPR009003">
    <property type="entry name" value="Peptidase_S1_PA"/>
</dbReference>
<dbReference type="GO" id="GO:0005777">
    <property type="term" value="C:peroxisome"/>
    <property type="evidence" value="ECO:0007669"/>
    <property type="project" value="UniProtKB-SubCell"/>
</dbReference>
<evidence type="ECO:0000313" key="3">
    <source>
        <dbReference type="Proteomes" id="UP001445076"/>
    </source>
</evidence>
<keyword evidence="1" id="KW-0576">Peroxisome</keyword>
<dbReference type="InterPro" id="IPR039245">
    <property type="entry name" value="TYSND1/DEG15"/>
</dbReference>
<sequence>MMEAFGTIVEYCQEKNTAESLSCSGIYMGKGVVLTHGTIVIDILKDRRAQPLVQELVLKGYTRNGNKANVLNSVLQSTQSSFQVLLPAEQFASSLESAQANKQCLNKPMNSKDYNNQMQKENAGSLFPIREQNNIFLNGSQISWPSRSLQKATSNYLSFPASVDLMFFHPGIKKSIASIMPASDGWKFRETAKYKYAAALETLIISTFVLLKIIPEKSHDYIMEASSQDVIYLTQKMLSFTGISSKGMTVYVESSPFGSLAPGVFLNSLSSGIISNVDHIAANIMFTDARCIMGSEGAPVFTVIEGMKHLCGLVISPFCWRDGEWLGLTLLASANQVLQTLLCSLKSEVDKEDRKAGQSLRHDKSIEIKHLGQSLDHIPRKEYLKSEYAHHLNRGIVAVCCGKGYGSGIIINTSPGVILTCAHVTHPATSGDVRIILSDGRSLQGQVIHQTQPSTLNHQTESGIQEPSVWDLAVITTTSTLPFALPLASKLPPKGSSVVVAGYGIFSPRCLPTPTLSQGVMSKVVSFPLYMFQWPTHLHCQECSKFSLKNTDKCNNGIPVTNLRDDVLKQKNDSIRIADLKDKNTCIDFTKKDNFLSVTNRFTDGDMFVSSNTNNMVPVIMQTTCAVYAGTSGGAVVSVHPQHGLEVIGVVVCNTCDTFRKATFPHINLAVPSPAIFKIIETFISCGDKTVLKYLDAECSAASQLWLLGLTPQSRL</sequence>
<dbReference type="EMBL" id="JARKIK010000031">
    <property type="protein sequence ID" value="KAK8741294.1"/>
    <property type="molecule type" value="Genomic_DNA"/>
</dbReference>
<name>A0AAW0XLJ9_CHEQU</name>
<accession>A0AAW0XLJ9</accession>
<keyword evidence="3" id="KW-1185">Reference proteome</keyword>
<keyword evidence="1" id="KW-0720">Serine protease</keyword>
<dbReference type="AlphaFoldDB" id="A0AAW0XLJ9"/>
<keyword evidence="1" id="KW-0645">Protease</keyword>
<comment type="caution">
    <text evidence="2">The sequence shown here is derived from an EMBL/GenBank/DDBJ whole genome shotgun (WGS) entry which is preliminary data.</text>
</comment>
<evidence type="ECO:0000256" key="1">
    <source>
        <dbReference type="PIRNR" id="PIRNR037989"/>
    </source>
</evidence>
<organism evidence="2 3">
    <name type="scientific">Cherax quadricarinatus</name>
    <name type="common">Australian red claw crayfish</name>
    <dbReference type="NCBI Taxonomy" id="27406"/>
    <lineage>
        <taxon>Eukaryota</taxon>
        <taxon>Metazoa</taxon>
        <taxon>Ecdysozoa</taxon>
        <taxon>Arthropoda</taxon>
        <taxon>Crustacea</taxon>
        <taxon>Multicrustacea</taxon>
        <taxon>Malacostraca</taxon>
        <taxon>Eumalacostraca</taxon>
        <taxon>Eucarida</taxon>
        <taxon>Decapoda</taxon>
        <taxon>Pleocyemata</taxon>
        <taxon>Astacidea</taxon>
        <taxon>Parastacoidea</taxon>
        <taxon>Parastacidae</taxon>
        <taxon>Cherax</taxon>
    </lineage>
</organism>
<comment type="similarity">
    <text evidence="1">Belongs to the peptidase S1B family.</text>
</comment>
<dbReference type="PANTHER" id="PTHR21004">
    <property type="entry name" value="SERINE PROTEASE-RELATED"/>
    <property type="match status" value="1"/>
</dbReference>
<dbReference type="PANTHER" id="PTHR21004:SF0">
    <property type="entry name" value="PEROXISOMAL LEADER PEPTIDE-PROCESSING PROTEASE"/>
    <property type="match status" value="1"/>
</dbReference>
<dbReference type="GO" id="GO:0031998">
    <property type="term" value="P:regulation of fatty acid beta-oxidation"/>
    <property type="evidence" value="ECO:0007669"/>
    <property type="project" value="TreeGrafter"/>
</dbReference>
<comment type="PTM">
    <text evidence="1">The full-lengh TYSND1 is the active the proteolytic processing of PTS1- and PTS2-proteins and in self-cleavage, and intermolecular self-cleavage of TYSND1 down-regulates its protease activity.</text>
</comment>
<dbReference type="Proteomes" id="UP001445076">
    <property type="component" value="Unassembled WGS sequence"/>
</dbReference>
<dbReference type="SUPFAM" id="SSF50494">
    <property type="entry name" value="Trypsin-like serine proteases"/>
    <property type="match status" value="1"/>
</dbReference>
<evidence type="ECO:0000313" key="2">
    <source>
        <dbReference type="EMBL" id="KAK8741294.1"/>
    </source>
</evidence>
<proteinExistence type="inferred from homology"/>